<reference evidence="1" key="1">
    <citation type="submission" date="2019-11" db="EMBL/GenBank/DDBJ databases">
        <title>Nori genome reveals adaptations in red seaweeds to the harsh intertidal environment.</title>
        <authorList>
            <person name="Wang D."/>
            <person name="Mao Y."/>
        </authorList>
    </citation>
    <scope>NUCLEOTIDE SEQUENCE</scope>
    <source>
        <tissue evidence="1">Gametophyte</tissue>
    </source>
</reference>
<evidence type="ECO:0000313" key="2">
    <source>
        <dbReference type="Proteomes" id="UP000798662"/>
    </source>
</evidence>
<keyword evidence="2" id="KW-1185">Reference proteome</keyword>
<dbReference type="EMBL" id="CM020620">
    <property type="protein sequence ID" value="KAK1867660.1"/>
    <property type="molecule type" value="Genomic_DNA"/>
</dbReference>
<gene>
    <name evidence="1" type="ORF">I4F81_010165</name>
</gene>
<organism evidence="1 2">
    <name type="scientific">Pyropia yezoensis</name>
    <name type="common">Susabi-nori</name>
    <name type="synonym">Porphyra yezoensis</name>
    <dbReference type="NCBI Taxonomy" id="2788"/>
    <lineage>
        <taxon>Eukaryota</taxon>
        <taxon>Rhodophyta</taxon>
        <taxon>Bangiophyceae</taxon>
        <taxon>Bangiales</taxon>
        <taxon>Bangiaceae</taxon>
        <taxon>Pyropia</taxon>
    </lineage>
</organism>
<name>A0ACC3CBN8_PYRYE</name>
<evidence type="ECO:0000313" key="1">
    <source>
        <dbReference type="EMBL" id="KAK1867660.1"/>
    </source>
</evidence>
<protein>
    <submittedName>
        <fullName evidence="1">Uncharacterized protein</fullName>
    </submittedName>
</protein>
<accession>A0ACC3CBN8</accession>
<dbReference type="Proteomes" id="UP000798662">
    <property type="component" value="Chromosome 3"/>
</dbReference>
<comment type="caution">
    <text evidence="1">The sequence shown here is derived from an EMBL/GenBank/DDBJ whole genome shotgun (WGS) entry which is preliminary data.</text>
</comment>
<sequence>MPYGFSAQGGGAAAVDGTAGGGVGGGGGGAYGRPPPYAAADPSAAATAAAAAAAAEAMAAAASDDDVELVFDEAAGLDEDAYRTLKGALLGRLAAVRRVAARYVDAVERELTDEGRFRPVPTDELALRRSYVLARCLNARADIIGKRASQPARACRWCR</sequence>
<proteinExistence type="predicted"/>